<dbReference type="GO" id="GO:0032267">
    <property type="term" value="F:tRNA(Ile)-lysidine synthase activity"/>
    <property type="evidence" value="ECO:0007669"/>
    <property type="project" value="UniProtKB-EC"/>
</dbReference>
<comment type="subcellular location">
    <subcellularLocation>
        <location evidence="6">Cytoplasm</location>
    </subcellularLocation>
</comment>
<evidence type="ECO:0000313" key="9">
    <source>
        <dbReference type="Proteomes" id="UP000001353"/>
    </source>
</evidence>
<keyword evidence="9" id="KW-1185">Reference proteome</keyword>
<evidence type="ECO:0000256" key="6">
    <source>
        <dbReference type="HAMAP-Rule" id="MF_01161"/>
    </source>
</evidence>
<dbReference type="Proteomes" id="UP000001353">
    <property type="component" value="Chromosome"/>
</dbReference>
<comment type="similarity">
    <text evidence="6">Belongs to the tRNA(Ile)-lysidine synthase family.</text>
</comment>
<dbReference type="EC" id="6.3.4.19" evidence="6"/>
<keyword evidence="2 6" id="KW-0819">tRNA processing</keyword>
<name>F7ZCL4_ROSLO</name>
<dbReference type="Pfam" id="PF01171">
    <property type="entry name" value="ATP_bind_3"/>
    <property type="match status" value="1"/>
</dbReference>
<keyword evidence="3" id="KW-0547">Nucleotide-binding</keyword>
<dbReference type="KEGG" id="rli:RLO149_c012430"/>
<dbReference type="eggNOG" id="COG0037">
    <property type="taxonomic scope" value="Bacteria"/>
</dbReference>
<dbReference type="NCBIfam" id="TIGR02432">
    <property type="entry name" value="lysidine_TilS_N"/>
    <property type="match status" value="1"/>
</dbReference>
<evidence type="ECO:0000256" key="2">
    <source>
        <dbReference type="ARBA" id="ARBA00022694"/>
    </source>
</evidence>
<dbReference type="EMBL" id="CP002623">
    <property type="protein sequence ID" value="AEI93245.1"/>
    <property type="molecule type" value="Genomic_DNA"/>
</dbReference>
<comment type="catalytic activity">
    <reaction evidence="5 6">
        <text>cytidine(34) in tRNA(Ile2) + L-lysine + ATP = lysidine(34) in tRNA(Ile2) + AMP + diphosphate + H(+)</text>
        <dbReference type="Rhea" id="RHEA:43744"/>
        <dbReference type="Rhea" id="RHEA-COMP:10625"/>
        <dbReference type="Rhea" id="RHEA-COMP:10670"/>
        <dbReference type="ChEBI" id="CHEBI:15378"/>
        <dbReference type="ChEBI" id="CHEBI:30616"/>
        <dbReference type="ChEBI" id="CHEBI:32551"/>
        <dbReference type="ChEBI" id="CHEBI:33019"/>
        <dbReference type="ChEBI" id="CHEBI:82748"/>
        <dbReference type="ChEBI" id="CHEBI:83665"/>
        <dbReference type="ChEBI" id="CHEBI:456215"/>
        <dbReference type="EC" id="6.3.4.19"/>
    </reaction>
</comment>
<dbReference type="InterPro" id="IPR012094">
    <property type="entry name" value="tRNA_Ile_lys_synt"/>
</dbReference>
<dbReference type="InterPro" id="IPR011063">
    <property type="entry name" value="TilS/TtcA_N"/>
</dbReference>
<comment type="caution">
    <text evidence="6">Lacks conserved residue(s) required for the propagation of feature annotation.</text>
</comment>
<evidence type="ECO:0000256" key="5">
    <source>
        <dbReference type="ARBA" id="ARBA00048539"/>
    </source>
</evidence>
<dbReference type="InterPro" id="IPR014729">
    <property type="entry name" value="Rossmann-like_a/b/a_fold"/>
</dbReference>
<dbReference type="HOGENOM" id="CLU_018869_3_2_5"/>
<dbReference type="CDD" id="cd01992">
    <property type="entry name" value="TilS_N"/>
    <property type="match status" value="1"/>
</dbReference>
<comment type="function">
    <text evidence="6">Ligates lysine onto the cytidine present at position 34 of the AUA codon-specific tRNA(Ile) that contains the anticodon CAU, in an ATP-dependent manner. Cytidine is converted to lysidine, thus changing the amino acid specificity of the tRNA from methionine to isoleucine.</text>
</comment>
<proteinExistence type="inferred from homology"/>
<sequence length="384" mass="41648">MALLVLLRDYAARNRIALSCATVDHGLRPEAAAEAEGVAAYCAAHDVPHVTLKWTGWNGKGNTQNAARVARYRLLADWARGQGITDIALGHTQDDQAETVLMGLARASGVDGLSAMAARRDDRGLCWHRPLLAMSRAQLRGFLRGRGVAWCEDPSNEDDQFERIKARRALATLADLGVDRASLAQVAGNMAQARSALEHQTMQAVRDLVCLRGGGAAMPWSGFLGLPQEIARRLLVAAIDWIAAPSHAPRQKALAAALAAAETSDSATVAGCRLIRVGDTFWIFREFQAVAHIRSDASALWDDRWQIFGDQNAEVSEIRALGEDGLLQCPEWRGTDLPRTLLLATPAVWQGDVLIAAPVAQSTSAWRAEVIKRPGCLFDRVFGH</sequence>
<dbReference type="SUPFAM" id="SSF52402">
    <property type="entry name" value="Adenine nucleotide alpha hydrolases-like"/>
    <property type="match status" value="1"/>
</dbReference>
<dbReference type="STRING" id="391595.RLO149_c012430"/>
<evidence type="ECO:0000256" key="4">
    <source>
        <dbReference type="ARBA" id="ARBA00022840"/>
    </source>
</evidence>
<dbReference type="AlphaFoldDB" id="F7ZCL4"/>
<dbReference type="HAMAP" id="MF_01161">
    <property type="entry name" value="tRNA_Ile_lys_synt"/>
    <property type="match status" value="1"/>
</dbReference>
<keyword evidence="1 6" id="KW-0436">Ligase</keyword>
<evidence type="ECO:0000259" key="7">
    <source>
        <dbReference type="Pfam" id="PF01171"/>
    </source>
</evidence>
<dbReference type="Gene3D" id="3.40.50.620">
    <property type="entry name" value="HUPs"/>
    <property type="match status" value="1"/>
</dbReference>
<dbReference type="InterPro" id="IPR012795">
    <property type="entry name" value="tRNA_Ile_lys_synt_N"/>
</dbReference>
<dbReference type="GO" id="GO:0005524">
    <property type="term" value="F:ATP binding"/>
    <property type="evidence" value="ECO:0007669"/>
    <property type="project" value="UniProtKB-KW"/>
</dbReference>
<dbReference type="PANTHER" id="PTHR43033:SF1">
    <property type="entry name" value="TRNA(ILE)-LYSIDINE SYNTHASE-RELATED"/>
    <property type="match status" value="1"/>
</dbReference>
<accession>F7ZCL4</accession>
<evidence type="ECO:0000256" key="1">
    <source>
        <dbReference type="ARBA" id="ARBA00022598"/>
    </source>
</evidence>
<dbReference type="PANTHER" id="PTHR43033">
    <property type="entry name" value="TRNA(ILE)-LYSIDINE SYNTHASE-RELATED"/>
    <property type="match status" value="1"/>
</dbReference>
<dbReference type="GO" id="GO:0005737">
    <property type="term" value="C:cytoplasm"/>
    <property type="evidence" value="ECO:0007669"/>
    <property type="project" value="UniProtKB-SubCell"/>
</dbReference>
<reference evidence="8 9" key="1">
    <citation type="journal article" date="2011" name="BMC Genomics">
        <title>Comparative genome analysis and genome-guided physiological analysis of Roseobacter litoralis.</title>
        <authorList>
            <person name="Kalhoefer D."/>
            <person name="Thole S."/>
            <person name="Voget S."/>
            <person name="Lehmann R."/>
            <person name="Liesegang H."/>
            <person name="Wollher A."/>
            <person name="Daniel R."/>
            <person name="Simon M."/>
            <person name="Brinkhoff T."/>
        </authorList>
    </citation>
    <scope>NUCLEOTIDE SEQUENCE [LARGE SCALE GENOMIC DNA]</scope>
    <source>
        <strain evidence="9">ATCC 49566 / DSM 6996 / JCM 21268 / NBRC 15278 / OCh 149</strain>
    </source>
</reference>
<gene>
    <name evidence="6" type="primary">tilS</name>
    <name evidence="8" type="ordered locus">RLO149_c012430</name>
</gene>
<organism evidence="8 9">
    <name type="scientific">Roseobacter litoralis (strain ATCC 49566 / DSM 6996 / JCM 21268 / NBRC 15278 / OCh 149)</name>
    <dbReference type="NCBI Taxonomy" id="391595"/>
    <lineage>
        <taxon>Bacteria</taxon>
        <taxon>Pseudomonadati</taxon>
        <taxon>Pseudomonadota</taxon>
        <taxon>Alphaproteobacteria</taxon>
        <taxon>Rhodobacterales</taxon>
        <taxon>Roseobacteraceae</taxon>
        <taxon>Roseobacter</taxon>
    </lineage>
</organism>
<evidence type="ECO:0000256" key="3">
    <source>
        <dbReference type="ARBA" id="ARBA00022741"/>
    </source>
</evidence>
<evidence type="ECO:0000313" key="8">
    <source>
        <dbReference type="EMBL" id="AEI93245.1"/>
    </source>
</evidence>
<protein>
    <recommendedName>
        <fullName evidence="6">tRNA(Ile)-lysidine synthase</fullName>
        <ecNumber evidence="6">6.3.4.19</ecNumber>
    </recommendedName>
    <alternativeName>
        <fullName evidence="6">tRNA(Ile)-2-lysyl-cytidine synthase</fullName>
    </alternativeName>
    <alternativeName>
        <fullName evidence="6">tRNA(Ile)-lysidine synthetase</fullName>
    </alternativeName>
</protein>
<keyword evidence="4" id="KW-0067">ATP-binding</keyword>
<keyword evidence="6" id="KW-0963">Cytoplasm</keyword>
<feature type="domain" description="tRNA(Ile)-lysidine/2-thiocytidine synthase N-terminal" evidence="7">
    <location>
        <begin position="1"/>
        <end position="168"/>
    </location>
</feature>
<dbReference type="GO" id="GO:0006400">
    <property type="term" value="P:tRNA modification"/>
    <property type="evidence" value="ECO:0007669"/>
    <property type="project" value="UniProtKB-UniRule"/>
</dbReference>